<dbReference type="AlphaFoldDB" id="A0A1I5C836"/>
<dbReference type="STRING" id="995034.SAMN05216219_2260"/>
<dbReference type="SUPFAM" id="SSF160991">
    <property type="entry name" value="CV3147-like"/>
    <property type="match status" value="1"/>
</dbReference>
<dbReference type="InterPro" id="IPR024071">
    <property type="entry name" value="S-Me-THD_C_sf"/>
</dbReference>
<dbReference type="EMBL" id="FOVM01000006">
    <property type="protein sequence ID" value="SFN83036.1"/>
    <property type="molecule type" value="Genomic_DNA"/>
</dbReference>
<reference evidence="4" key="1">
    <citation type="submission" date="2016-10" db="EMBL/GenBank/DDBJ databases">
        <authorList>
            <person name="Varghese N."/>
            <person name="Submissions S."/>
        </authorList>
    </citation>
    <scope>NUCLEOTIDE SEQUENCE [LARGE SCALE GENOMIC DNA]</scope>
    <source>
        <strain evidence="4">CGMCC 1.11101</strain>
    </source>
</reference>
<keyword evidence="4" id="KW-1185">Reference proteome</keyword>
<dbReference type="Gene3D" id="3.40.1610.10">
    <property type="entry name" value="CV3147-like domain"/>
    <property type="match status" value="1"/>
</dbReference>
<evidence type="ECO:0000313" key="3">
    <source>
        <dbReference type="EMBL" id="SFN83036.1"/>
    </source>
</evidence>
<accession>A0A1I5C836</accession>
<dbReference type="Pfam" id="PF20906">
    <property type="entry name" value="S-Me-THD_C"/>
    <property type="match status" value="1"/>
</dbReference>
<dbReference type="InterPro" id="IPR048350">
    <property type="entry name" value="S-Me-THD-like_C"/>
</dbReference>
<dbReference type="InterPro" id="IPR027479">
    <property type="entry name" value="S-Me-THD_N_sf"/>
</dbReference>
<evidence type="ECO:0008006" key="5">
    <source>
        <dbReference type="Google" id="ProtNLM"/>
    </source>
</evidence>
<proteinExistence type="predicted"/>
<name>A0A1I5C836_9MICO</name>
<evidence type="ECO:0000313" key="4">
    <source>
        <dbReference type="Proteomes" id="UP000198867"/>
    </source>
</evidence>
<dbReference type="RefSeq" id="WP_090711483.1">
    <property type="nucleotide sequence ID" value="NZ_FOVM01000006.1"/>
</dbReference>
<gene>
    <name evidence="3" type="ORF">SAMN05216219_2260</name>
</gene>
<dbReference type="Proteomes" id="UP000198867">
    <property type="component" value="Unassembled WGS sequence"/>
</dbReference>
<evidence type="ECO:0000259" key="1">
    <source>
        <dbReference type="Pfam" id="PF06032"/>
    </source>
</evidence>
<evidence type="ECO:0000259" key="2">
    <source>
        <dbReference type="Pfam" id="PF20906"/>
    </source>
</evidence>
<dbReference type="OrthoDB" id="3170437at2"/>
<dbReference type="Gene3D" id="2.40.390.10">
    <property type="entry name" value="CV3147-like"/>
    <property type="match status" value="1"/>
</dbReference>
<feature type="domain" description="S-Me-THD N-terminal" evidence="1">
    <location>
        <begin position="9"/>
        <end position="163"/>
    </location>
</feature>
<dbReference type="Pfam" id="PF06032">
    <property type="entry name" value="S-Me-THD_N"/>
    <property type="match status" value="1"/>
</dbReference>
<sequence>MSWKLTAADLSDLARGATLLGTGGGGDPYIGKMLVEQVLGTGSITILDPDDLADDLFVIPTAQMGAPTVMIEKIPAGFEATLALRTLEDHLGRKADATMPIECGGINSMIPLLVAAETGLPVVDGDGMGRAFPELSMETFAVYGVHGSPLALAGERGERVIIDTGDDDRQMEWLARGITIRLGGVGHIAEYAMSGADVKRTAVPRTISMALALGRAIRLAREAHSSPFEAIAETLSTTLYSHVRELFVGKVADVERRTTDGFAKGRAVILPLDPSSDDRFEIAFQNENLIAHHNGDVVAIVPDLICVVDHETAEPITTEGLRYGQRVRVLGISTPAMMRTQAALQAFGPTAFGLTEPFMPVEGETAAAEAALEFAATARGVGVAEEAHA</sequence>
<dbReference type="InterPro" id="IPR010318">
    <property type="entry name" value="S-Me-THD_N"/>
</dbReference>
<protein>
    <recommendedName>
        <fullName evidence="5">DUF917 domain-containing protein</fullName>
    </recommendedName>
</protein>
<organism evidence="3 4">
    <name type="scientific">Mycetocola miduiensis</name>
    <dbReference type="NCBI Taxonomy" id="995034"/>
    <lineage>
        <taxon>Bacteria</taxon>
        <taxon>Bacillati</taxon>
        <taxon>Actinomycetota</taxon>
        <taxon>Actinomycetes</taxon>
        <taxon>Micrococcales</taxon>
        <taxon>Microbacteriaceae</taxon>
        <taxon>Mycetocola</taxon>
    </lineage>
</organism>
<feature type="domain" description="S-Me-THD-like C-terminal" evidence="2">
    <location>
        <begin position="167"/>
        <end position="361"/>
    </location>
</feature>